<sequence>MNRESSLSLSLTKSFRHGNSDSQSSHYSLTMNDHMLGQKQMHSLQEPSLLKSCHLDSVPFLCVYRELSSLAHPHALREASGARALPASPPGR</sequence>
<dbReference type="VEuPathDB" id="FungiDB:I7I53_03502"/>
<dbReference type="Proteomes" id="UP000663419">
    <property type="component" value="Chromosome 4"/>
</dbReference>
<evidence type="ECO:0000313" key="3">
    <source>
        <dbReference type="Proteomes" id="UP000663419"/>
    </source>
</evidence>
<dbReference type="AlphaFoldDB" id="A0A8A1LT42"/>
<feature type="region of interest" description="Disordered" evidence="1">
    <location>
        <begin position="1"/>
        <end position="27"/>
    </location>
</feature>
<reference evidence="2" key="1">
    <citation type="submission" date="2021-01" db="EMBL/GenBank/DDBJ databases">
        <title>Chromosome-level genome assembly of a human fungal pathogen reveals clustering of transcriptionally co-regulated genes.</title>
        <authorList>
            <person name="Voorhies M."/>
            <person name="Cohen S."/>
            <person name="Shea T.P."/>
            <person name="Petrus S."/>
            <person name="Munoz J.F."/>
            <person name="Poplawski S."/>
            <person name="Goldman W.E."/>
            <person name="Michael T."/>
            <person name="Cuomo C.A."/>
            <person name="Sil A."/>
            <person name="Beyhan S."/>
        </authorList>
    </citation>
    <scope>NUCLEOTIDE SEQUENCE</scope>
    <source>
        <strain evidence="2">H88</strain>
    </source>
</reference>
<evidence type="ECO:0000256" key="1">
    <source>
        <dbReference type="SAM" id="MobiDB-lite"/>
    </source>
</evidence>
<name>A0A8A1LT42_AJEC8</name>
<dbReference type="EMBL" id="CP069105">
    <property type="protein sequence ID" value="QSS55584.1"/>
    <property type="molecule type" value="Genomic_DNA"/>
</dbReference>
<proteinExistence type="predicted"/>
<protein>
    <submittedName>
        <fullName evidence="2">Uncharacterized protein</fullName>
    </submittedName>
</protein>
<organism evidence="2 3">
    <name type="scientific">Ajellomyces capsulatus (strain H88)</name>
    <name type="common">Darling's disease fungus</name>
    <name type="synonym">Histoplasma capsulatum</name>
    <dbReference type="NCBI Taxonomy" id="544711"/>
    <lineage>
        <taxon>Eukaryota</taxon>
        <taxon>Fungi</taxon>
        <taxon>Dikarya</taxon>
        <taxon>Ascomycota</taxon>
        <taxon>Pezizomycotina</taxon>
        <taxon>Eurotiomycetes</taxon>
        <taxon>Eurotiomycetidae</taxon>
        <taxon>Onygenales</taxon>
        <taxon>Ajellomycetaceae</taxon>
        <taxon>Histoplasma</taxon>
    </lineage>
</organism>
<gene>
    <name evidence="2" type="ORF">I7I53_03502</name>
</gene>
<evidence type="ECO:0000313" key="2">
    <source>
        <dbReference type="EMBL" id="QSS55584.1"/>
    </source>
</evidence>
<accession>A0A8A1LT42</accession>
<feature type="compositionally biased region" description="Polar residues" evidence="1">
    <location>
        <begin position="1"/>
        <end position="13"/>
    </location>
</feature>